<evidence type="ECO:0000256" key="2">
    <source>
        <dbReference type="SAM" id="MobiDB-lite"/>
    </source>
</evidence>
<keyword evidence="5" id="KW-1185">Reference proteome</keyword>
<dbReference type="Proteomes" id="UP000275048">
    <property type="component" value="Unassembled WGS sequence"/>
</dbReference>
<evidence type="ECO:0000313" key="5">
    <source>
        <dbReference type="Proteomes" id="UP000275048"/>
    </source>
</evidence>
<organism evidence="4 5">
    <name type="scientific">Agromyces tardus</name>
    <dbReference type="NCBI Taxonomy" id="2583849"/>
    <lineage>
        <taxon>Bacteria</taxon>
        <taxon>Bacillati</taxon>
        <taxon>Actinomycetota</taxon>
        <taxon>Actinomycetes</taxon>
        <taxon>Micrococcales</taxon>
        <taxon>Microbacteriaceae</taxon>
        <taxon>Agromyces</taxon>
    </lineage>
</organism>
<dbReference type="EMBL" id="RHHB01000004">
    <property type="protein sequence ID" value="RNB51295.1"/>
    <property type="molecule type" value="Genomic_DNA"/>
</dbReference>
<evidence type="ECO:0000313" key="4">
    <source>
        <dbReference type="EMBL" id="RNB51295.1"/>
    </source>
</evidence>
<evidence type="ECO:0000259" key="3">
    <source>
        <dbReference type="Pfam" id="PF03795"/>
    </source>
</evidence>
<comment type="similarity">
    <text evidence="1">Belongs to the YciI family.</text>
</comment>
<dbReference type="SUPFAM" id="SSF54909">
    <property type="entry name" value="Dimeric alpha+beta barrel"/>
    <property type="match status" value="1"/>
</dbReference>
<dbReference type="OrthoDB" id="3782166at2"/>
<feature type="compositionally biased region" description="Basic and acidic residues" evidence="2">
    <location>
        <begin position="11"/>
        <end position="25"/>
    </location>
</feature>
<dbReference type="InterPro" id="IPR005545">
    <property type="entry name" value="YCII"/>
</dbReference>
<dbReference type="Gene3D" id="3.30.70.1060">
    <property type="entry name" value="Dimeric alpha+beta barrel"/>
    <property type="match status" value="1"/>
</dbReference>
<name>A0A3M8ALH4_9MICO</name>
<comment type="caution">
    <text evidence="4">The sequence shown here is derived from an EMBL/GenBank/DDBJ whole genome shotgun (WGS) entry which is preliminary data.</text>
</comment>
<protein>
    <recommendedName>
        <fullName evidence="3">YCII-related domain-containing protein</fullName>
    </recommendedName>
</protein>
<gene>
    <name evidence="4" type="ORF">EDM22_04490</name>
</gene>
<sequence length="233" mass="25061">MPRQVEALARERLHGHGHDEDRSGDDAAGEQVARERVGTGGGARLGCGGTGRGGGVHDVSFRVCWNGPSPERRRPTPILDIRSRNFACGCREPTVAAVAMVRAHHWGVPEPKEDPMRFLCMVRMDEAQAAEAPPAIYQAMGAYEQEGRANGTLVESQGLLPSAAGAIVTVADGRAKAIDGPFAEAKELVGGYAVVDVHSRAEAVELGRRLVQLHLDNWPTWNGTVEIRQIAEF</sequence>
<dbReference type="InterPro" id="IPR011008">
    <property type="entry name" value="Dimeric_a/b-barrel"/>
</dbReference>
<accession>A0A3M8ALH4</accession>
<dbReference type="Pfam" id="PF03795">
    <property type="entry name" value="YCII"/>
    <property type="match status" value="1"/>
</dbReference>
<feature type="domain" description="YCII-related" evidence="3">
    <location>
        <begin position="116"/>
        <end position="210"/>
    </location>
</feature>
<dbReference type="PANTHER" id="PTHR35174">
    <property type="entry name" value="BLL7171 PROTEIN-RELATED"/>
    <property type="match status" value="1"/>
</dbReference>
<reference evidence="4 5" key="1">
    <citation type="submission" date="2018-10" db="EMBL/GenBank/DDBJ databases">
        <title>Isolation, diversity and antibacterial activity of antinobacteria from the wheat rhizosphere soil.</title>
        <authorList>
            <person name="Sun T."/>
        </authorList>
    </citation>
    <scope>NUCLEOTIDE SEQUENCE [LARGE SCALE GENOMIC DNA]</scope>
    <source>
        <strain evidence="4 5">SJ-23</strain>
    </source>
</reference>
<proteinExistence type="inferred from homology"/>
<evidence type="ECO:0000256" key="1">
    <source>
        <dbReference type="ARBA" id="ARBA00007689"/>
    </source>
</evidence>
<feature type="region of interest" description="Disordered" evidence="2">
    <location>
        <begin position="11"/>
        <end position="31"/>
    </location>
</feature>
<dbReference type="AlphaFoldDB" id="A0A3M8ALH4"/>